<reference evidence="1 2" key="1">
    <citation type="submission" date="2023-11" db="EMBL/GenBank/DDBJ databases">
        <authorList>
            <person name="Panchal A.K."/>
            <person name="Meaney J.S."/>
            <person name="Karas B.J."/>
            <person name="diCenzo G.C."/>
        </authorList>
    </citation>
    <scope>NUCLEOTIDE SEQUENCE [LARGE SCALE GENOMIC DNA]</scope>
    <source>
        <strain evidence="1 2">NZP2235</strain>
    </source>
</reference>
<dbReference type="EMBL" id="CP139858">
    <property type="protein sequence ID" value="WQB96003.1"/>
    <property type="molecule type" value="Genomic_DNA"/>
</dbReference>
<accession>A0ABZ0VG44</accession>
<evidence type="ECO:0000313" key="1">
    <source>
        <dbReference type="EMBL" id="WQB96003.1"/>
    </source>
</evidence>
<dbReference type="Proteomes" id="UP001322481">
    <property type="component" value="Chromosome"/>
</dbReference>
<evidence type="ECO:0000313" key="2">
    <source>
        <dbReference type="Proteomes" id="UP001322481"/>
    </source>
</evidence>
<gene>
    <name evidence="1" type="ORF">U0R22_000054</name>
</gene>
<proteinExistence type="predicted"/>
<keyword evidence="2" id="KW-1185">Reference proteome</keyword>
<protein>
    <recommendedName>
        <fullName evidence="3">DUF3253 domain-containing protein</fullName>
    </recommendedName>
</protein>
<sequence length="65" mass="7357">MSEHPGLPDHIRDAILALISQYQQRESITVAQLDAALPSTYSWHSRDIEDALELIAEGGLRIEWE</sequence>
<dbReference type="RefSeq" id="WP_322417362.1">
    <property type="nucleotide sequence ID" value="NZ_CP139858.1"/>
</dbReference>
<evidence type="ECO:0008006" key="3">
    <source>
        <dbReference type="Google" id="ProtNLM"/>
    </source>
</evidence>
<organism evidence="1 2">
    <name type="scientific">Mesorhizobium huakuii</name>
    <dbReference type="NCBI Taxonomy" id="28104"/>
    <lineage>
        <taxon>Bacteria</taxon>
        <taxon>Pseudomonadati</taxon>
        <taxon>Pseudomonadota</taxon>
        <taxon>Alphaproteobacteria</taxon>
        <taxon>Hyphomicrobiales</taxon>
        <taxon>Phyllobacteriaceae</taxon>
        <taxon>Mesorhizobium</taxon>
    </lineage>
</organism>
<name>A0ABZ0VG44_9HYPH</name>